<dbReference type="PANTHER" id="PTHR47989">
    <property type="entry name" value="OS01G0750732 PROTEIN"/>
    <property type="match status" value="1"/>
</dbReference>
<keyword evidence="5" id="KW-1133">Transmembrane helix</keyword>
<dbReference type="Pfam" id="PF23180">
    <property type="entry name" value="ALE2_N"/>
    <property type="match status" value="1"/>
</dbReference>
<evidence type="ECO:0000313" key="8">
    <source>
        <dbReference type="Proteomes" id="UP000032304"/>
    </source>
</evidence>
<evidence type="ECO:0000259" key="6">
    <source>
        <dbReference type="Pfam" id="PF23180"/>
    </source>
</evidence>
<dbReference type="EMBL" id="CM001747">
    <property type="protein sequence ID" value="KJB49794.1"/>
    <property type="molecule type" value="Genomic_DNA"/>
</dbReference>
<feature type="region of interest" description="Disordered" evidence="4">
    <location>
        <begin position="420"/>
        <end position="478"/>
    </location>
</feature>
<protein>
    <recommendedName>
        <fullName evidence="6">Receptor-like PK ALE2 N-terminal domain-containing protein</fullName>
    </recommendedName>
</protein>
<organism evidence="7 8">
    <name type="scientific">Gossypium raimondii</name>
    <name type="common">Peruvian cotton</name>
    <name type="synonym">Gossypium klotzschianum subsp. raimondii</name>
    <dbReference type="NCBI Taxonomy" id="29730"/>
    <lineage>
        <taxon>Eukaryota</taxon>
        <taxon>Viridiplantae</taxon>
        <taxon>Streptophyta</taxon>
        <taxon>Embryophyta</taxon>
        <taxon>Tracheophyta</taxon>
        <taxon>Spermatophyta</taxon>
        <taxon>Magnoliopsida</taxon>
        <taxon>eudicotyledons</taxon>
        <taxon>Gunneridae</taxon>
        <taxon>Pentapetalae</taxon>
        <taxon>rosids</taxon>
        <taxon>malvids</taxon>
        <taxon>Malvales</taxon>
        <taxon>Malvaceae</taxon>
        <taxon>Malvoideae</taxon>
        <taxon>Gossypium</taxon>
    </lineage>
</organism>
<keyword evidence="8" id="KW-1185">Reference proteome</keyword>
<proteinExistence type="predicted"/>
<sequence length="478" mass="51306">MSSFVLSNPSGALGNICSFFVKAVVVVSCAISVASADFSNNLRRAPVQSPTRAREGAPAVSGLPLPSNLPLIHRSHRRHFSPHGAPTLIAPAQPPLYGPLITVRHPPTIPHLSKPSMKSASMPPGANLPNIAPTQISPGEIPSGLAQPPLSPEVSNCCKRNSILKRGSHGCHCVYPIKLDLLLLNVSQNANWRAFLTELSSQLHLLPTQIQIINFYSLSLSRLNISMDITPHTGISFSALDASKINSSLVMHRVRFDPNIVGDFEVLNFTWFEAPAPSPAPVVLPEPVAAPAHKSSNAKSPSPSNKGKHSDLILVFGISAGILVFAIVSVLIICSCTFREGKAKPKASPTEPVKPRTADVVAQAGSLPHPSSTRFLQYEDFVRVCTIAAACVAPEASQRPTMGEVVQSLKMVQRVTEYQDSMLTNSNNRPNQRQSSTTFESDETSSMFSSGPYSGLSVFDNDNISRTAVPSEDLHEGR</sequence>
<evidence type="ECO:0000256" key="2">
    <source>
        <dbReference type="ARBA" id="ARBA00022741"/>
    </source>
</evidence>
<dbReference type="AlphaFoldDB" id="A0A0D2T068"/>
<dbReference type="PANTHER" id="PTHR47989:SF25">
    <property type="entry name" value="PROLINE-RICH RECEPTOR-LIKE PROTEIN KINASE PERK3"/>
    <property type="match status" value="1"/>
</dbReference>
<dbReference type="Gramene" id="KJB49794">
    <property type="protein sequence ID" value="KJB49794"/>
    <property type="gene ID" value="B456_008G138500"/>
</dbReference>
<feature type="domain" description="Receptor-like PK ALE2 N-terminal" evidence="6">
    <location>
        <begin position="170"/>
        <end position="272"/>
    </location>
</feature>
<dbReference type="Proteomes" id="UP000032304">
    <property type="component" value="Chromosome 8"/>
</dbReference>
<keyword evidence="3" id="KW-0067">ATP-binding</keyword>
<dbReference type="GO" id="GO:0005524">
    <property type="term" value="F:ATP binding"/>
    <property type="evidence" value="ECO:0007669"/>
    <property type="project" value="UniProtKB-KW"/>
</dbReference>
<keyword evidence="5" id="KW-0472">Membrane</keyword>
<feature type="transmembrane region" description="Helical" evidence="5">
    <location>
        <begin position="312"/>
        <end position="333"/>
    </location>
</feature>
<keyword evidence="2" id="KW-0547">Nucleotide-binding</keyword>
<evidence type="ECO:0000256" key="5">
    <source>
        <dbReference type="SAM" id="Phobius"/>
    </source>
</evidence>
<evidence type="ECO:0000256" key="4">
    <source>
        <dbReference type="SAM" id="MobiDB-lite"/>
    </source>
</evidence>
<reference evidence="7 8" key="1">
    <citation type="journal article" date="2012" name="Nature">
        <title>Repeated polyploidization of Gossypium genomes and the evolution of spinnable cotton fibres.</title>
        <authorList>
            <person name="Paterson A.H."/>
            <person name="Wendel J.F."/>
            <person name="Gundlach H."/>
            <person name="Guo H."/>
            <person name="Jenkins J."/>
            <person name="Jin D."/>
            <person name="Llewellyn D."/>
            <person name="Showmaker K.C."/>
            <person name="Shu S."/>
            <person name="Udall J."/>
            <person name="Yoo M.J."/>
            <person name="Byers R."/>
            <person name="Chen W."/>
            <person name="Doron-Faigenboim A."/>
            <person name="Duke M.V."/>
            <person name="Gong L."/>
            <person name="Grimwood J."/>
            <person name="Grover C."/>
            <person name="Grupp K."/>
            <person name="Hu G."/>
            <person name="Lee T.H."/>
            <person name="Li J."/>
            <person name="Lin L."/>
            <person name="Liu T."/>
            <person name="Marler B.S."/>
            <person name="Page J.T."/>
            <person name="Roberts A.W."/>
            <person name="Romanel E."/>
            <person name="Sanders W.S."/>
            <person name="Szadkowski E."/>
            <person name="Tan X."/>
            <person name="Tang H."/>
            <person name="Xu C."/>
            <person name="Wang J."/>
            <person name="Wang Z."/>
            <person name="Zhang D."/>
            <person name="Zhang L."/>
            <person name="Ashrafi H."/>
            <person name="Bedon F."/>
            <person name="Bowers J.E."/>
            <person name="Brubaker C.L."/>
            <person name="Chee P.W."/>
            <person name="Das S."/>
            <person name="Gingle A.R."/>
            <person name="Haigler C.H."/>
            <person name="Harker D."/>
            <person name="Hoffmann L.V."/>
            <person name="Hovav R."/>
            <person name="Jones D.C."/>
            <person name="Lemke C."/>
            <person name="Mansoor S."/>
            <person name="ur Rahman M."/>
            <person name="Rainville L.N."/>
            <person name="Rambani A."/>
            <person name="Reddy U.K."/>
            <person name="Rong J.K."/>
            <person name="Saranga Y."/>
            <person name="Scheffler B.E."/>
            <person name="Scheffler J.A."/>
            <person name="Stelly D.M."/>
            <person name="Triplett B.A."/>
            <person name="Van Deynze A."/>
            <person name="Vaslin M.F."/>
            <person name="Waghmare V.N."/>
            <person name="Walford S.A."/>
            <person name="Wright R.J."/>
            <person name="Zaki E.A."/>
            <person name="Zhang T."/>
            <person name="Dennis E.S."/>
            <person name="Mayer K.F."/>
            <person name="Peterson D.G."/>
            <person name="Rokhsar D.S."/>
            <person name="Wang X."/>
            <person name="Schmutz J."/>
        </authorList>
    </citation>
    <scope>NUCLEOTIDE SEQUENCE [LARGE SCALE GENOMIC DNA]</scope>
</reference>
<gene>
    <name evidence="7" type="ORF">B456_008G138500</name>
</gene>
<accession>A0A0D2T068</accession>
<keyword evidence="1" id="KW-0723">Serine/threonine-protein kinase</keyword>
<keyword evidence="5" id="KW-0812">Transmembrane</keyword>
<dbReference type="GO" id="GO:0004674">
    <property type="term" value="F:protein serine/threonine kinase activity"/>
    <property type="evidence" value="ECO:0007669"/>
    <property type="project" value="UniProtKB-KW"/>
</dbReference>
<evidence type="ECO:0000313" key="7">
    <source>
        <dbReference type="EMBL" id="KJB49794.1"/>
    </source>
</evidence>
<dbReference type="InterPro" id="IPR057597">
    <property type="entry name" value="ALE2_N"/>
</dbReference>
<keyword evidence="1" id="KW-0808">Transferase</keyword>
<feature type="compositionally biased region" description="Low complexity" evidence="4">
    <location>
        <begin position="425"/>
        <end position="450"/>
    </location>
</feature>
<evidence type="ECO:0000256" key="1">
    <source>
        <dbReference type="ARBA" id="ARBA00022527"/>
    </source>
</evidence>
<feature type="transmembrane region" description="Helical" evidence="5">
    <location>
        <begin position="12"/>
        <end position="34"/>
    </location>
</feature>
<name>A0A0D2T068_GOSRA</name>
<evidence type="ECO:0000256" key="3">
    <source>
        <dbReference type="ARBA" id="ARBA00022840"/>
    </source>
</evidence>
<keyword evidence="1" id="KW-0418">Kinase</keyword>